<dbReference type="InterPro" id="IPR013154">
    <property type="entry name" value="ADH-like_N"/>
</dbReference>
<gene>
    <name evidence="2" type="ORF">EDD35_0927</name>
</gene>
<evidence type="ECO:0000313" key="2">
    <source>
        <dbReference type="EMBL" id="ROS38643.1"/>
    </source>
</evidence>
<dbReference type="Pfam" id="PF08240">
    <property type="entry name" value="ADH_N"/>
    <property type="match status" value="1"/>
</dbReference>
<evidence type="ECO:0000313" key="3">
    <source>
        <dbReference type="Proteomes" id="UP000274843"/>
    </source>
</evidence>
<dbReference type="InterPro" id="IPR036291">
    <property type="entry name" value="NAD(P)-bd_dom_sf"/>
</dbReference>
<dbReference type="SUPFAM" id="SSF50129">
    <property type="entry name" value="GroES-like"/>
    <property type="match status" value="1"/>
</dbReference>
<dbReference type="InterPro" id="IPR020843">
    <property type="entry name" value="ER"/>
</dbReference>
<dbReference type="Gene3D" id="3.40.50.720">
    <property type="entry name" value="NAD(P)-binding Rossmann-like Domain"/>
    <property type="match status" value="1"/>
</dbReference>
<comment type="caution">
    <text evidence="2">The sequence shown here is derived from an EMBL/GenBank/DDBJ whole genome shotgun (WGS) entry which is preliminary data.</text>
</comment>
<dbReference type="PANTHER" id="PTHR45033:SF3">
    <property type="entry name" value="DEHYDROGENASE, PUTATIVE (AFU_ORTHOLOGUE AFUA_2G13270)-RELATED"/>
    <property type="match status" value="1"/>
</dbReference>
<organism evidence="2 3">
    <name type="scientific">Amycolatopsis thermoflava</name>
    <dbReference type="NCBI Taxonomy" id="84480"/>
    <lineage>
        <taxon>Bacteria</taxon>
        <taxon>Bacillati</taxon>
        <taxon>Actinomycetota</taxon>
        <taxon>Actinomycetes</taxon>
        <taxon>Pseudonocardiales</taxon>
        <taxon>Pseudonocardiaceae</taxon>
        <taxon>Amycolatopsis</taxon>
        <taxon>Amycolatopsis methanolica group</taxon>
    </lineage>
</organism>
<dbReference type="Gene3D" id="3.90.180.10">
    <property type="entry name" value="Medium-chain alcohol dehydrogenases, catalytic domain"/>
    <property type="match status" value="1"/>
</dbReference>
<dbReference type="AlphaFoldDB" id="A0A3N2GQ50"/>
<proteinExistence type="predicted"/>
<dbReference type="Proteomes" id="UP000274843">
    <property type="component" value="Unassembled WGS sequence"/>
</dbReference>
<feature type="domain" description="Enoyl reductase (ER)" evidence="1">
    <location>
        <begin position="11"/>
        <end position="324"/>
    </location>
</feature>
<dbReference type="Pfam" id="PF00107">
    <property type="entry name" value="ADH_zinc_N"/>
    <property type="match status" value="1"/>
</dbReference>
<dbReference type="RefSeq" id="WP_123682964.1">
    <property type="nucleotide sequence ID" value="NZ_CBDRCU010000046.1"/>
</dbReference>
<dbReference type="InterPro" id="IPR052711">
    <property type="entry name" value="Zinc_ADH-like"/>
</dbReference>
<evidence type="ECO:0000259" key="1">
    <source>
        <dbReference type="SMART" id="SM00829"/>
    </source>
</evidence>
<sequence length="333" mass="34131">MTAVVHGNATGLTGVRVAEVPAPRPGPGEVVVALRAAGLNHRDLFLVDARGAGDAPVVLGSDGAGVVAAAGPGVDVAPGTEVVVNPSLDWDEPGDVPEVPAILGVPTDGTFAEYVVVPAKNVAPKPAHLGWDEAAALPLAALTAYRALFTRGGLRAGEHVLLPGIGSGVATFALAMAKAAGATVSVTSRSPEKCRRALELGADRAIGSAEDWREALGKPVDLVIDSVGSATFGRCLSVLRPGGRLVSLGATTGPDVTLSLREMFFRQISLLGTSMGSAREFGQMLALVAEHRIRPVVHRTFPLDQGPRALAELEAGDQFGKLVLTVPPTPATR</sequence>
<dbReference type="InterPro" id="IPR011032">
    <property type="entry name" value="GroES-like_sf"/>
</dbReference>
<dbReference type="GeneID" id="301842391"/>
<dbReference type="InterPro" id="IPR013149">
    <property type="entry name" value="ADH-like_C"/>
</dbReference>
<dbReference type="GO" id="GO:0016491">
    <property type="term" value="F:oxidoreductase activity"/>
    <property type="evidence" value="ECO:0007669"/>
    <property type="project" value="InterPro"/>
</dbReference>
<keyword evidence="3" id="KW-1185">Reference proteome</keyword>
<name>A0A3N2GQ50_9PSEU</name>
<accession>A0A3N2GQ50</accession>
<protein>
    <submittedName>
        <fullName evidence="2">Zinc-binding alcohol dehydrogenase/oxidoreductase</fullName>
    </submittedName>
</protein>
<dbReference type="PANTHER" id="PTHR45033">
    <property type="match status" value="1"/>
</dbReference>
<reference evidence="2 3" key="1">
    <citation type="submission" date="2018-11" db="EMBL/GenBank/DDBJ databases">
        <title>Sequencing the genomes of 1000 actinobacteria strains.</title>
        <authorList>
            <person name="Klenk H.-P."/>
        </authorList>
    </citation>
    <scope>NUCLEOTIDE SEQUENCE [LARGE SCALE GENOMIC DNA]</scope>
    <source>
        <strain evidence="2 3">DSM 44348</strain>
    </source>
</reference>
<dbReference type="SMART" id="SM00829">
    <property type="entry name" value="PKS_ER"/>
    <property type="match status" value="1"/>
</dbReference>
<dbReference type="EMBL" id="RKHY01000001">
    <property type="protein sequence ID" value="ROS38643.1"/>
    <property type="molecule type" value="Genomic_DNA"/>
</dbReference>
<dbReference type="SUPFAM" id="SSF51735">
    <property type="entry name" value="NAD(P)-binding Rossmann-fold domains"/>
    <property type="match status" value="1"/>
</dbReference>